<evidence type="ECO:0000256" key="1">
    <source>
        <dbReference type="ARBA" id="ARBA00004370"/>
    </source>
</evidence>
<evidence type="ECO:0000256" key="5">
    <source>
        <dbReference type="ARBA" id="ARBA00022645"/>
    </source>
</evidence>
<gene>
    <name evidence="16" type="primary">ftsI</name>
    <name evidence="19" type="ORF">WKW77_20945</name>
</gene>
<feature type="domain" description="Penicillin-binding protein transpeptidase" evidence="17">
    <location>
        <begin position="258"/>
        <end position="554"/>
    </location>
</feature>
<keyword evidence="8 16" id="KW-0378">Hydrolase</keyword>
<dbReference type="Gene3D" id="3.90.1310.10">
    <property type="entry name" value="Penicillin-binding protein 2a (Domain 2)"/>
    <property type="match status" value="1"/>
</dbReference>
<dbReference type="InterPro" id="IPR005311">
    <property type="entry name" value="PBP_dimer"/>
</dbReference>
<evidence type="ECO:0000259" key="17">
    <source>
        <dbReference type="Pfam" id="PF00905"/>
    </source>
</evidence>
<dbReference type="HAMAP" id="MF_02080">
    <property type="entry name" value="FtsI_transpept"/>
    <property type="match status" value="1"/>
</dbReference>
<dbReference type="RefSeq" id="WP_340358808.1">
    <property type="nucleotide sequence ID" value="NZ_JBBKZU010000009.1"/>
</dbReference>
<feature type="active site" description="Acyl-ester intermediate" evidence="16">
    <location>
        <position position="305"/>
    </location>
</feature>
<evidence type="ECO:0000256" key="4">
    <source>
        <dbReference type="ARBA" id="ARBA00022618"/>
    </source>
</evidence>
<dbReference type="SUPFAM" id="SSF56601">
    <property type="entry name" value="beta-lactamase/transpeptidase-like"/>
    <property type="match status" value="1"/>
</dbReference>
<dbReference type="InterPro" id="IPR037532">
    <property type="entry name" value="FtsI_transpept"/>
</dbReference>
<comment type="caution">
    <text evidence="19">The sequence shown here is derived from an EMBL/GenBank/DDBJ whole genome shotgun (WGS) entry which is preliminary data.</text>
</comment>
<dbReference type="PANTHER" id="PTHR30627">
    <property type="entry name" value="PEPTIDOGLYCAN D,D-TRANSPEPTIDASE"/>
    <property type="match status" value="1"/>
</dbReference>
<keyword evidence="5 16" id="KW-0121">Carboxypeptidase</keyword>
<keyword evidence="2 16" id="KW-1003">Cell membrane</keyword>
<dbReference type="PANTHER" id="PTHR30627:SF1">
    <property type="entry name" value="PEPTIDOGLYCAN D,D-TRANSPEPTIDASE FTSI"/>
    <property type="match status" value="1"/>
</dbReference>
<dbReference type="EMBL" id="JBBKZU010000009">
    <property type="protein sequence ID" value="MEJ8813566.1"/>
    <property type="molecule type" value="Genomic_DNA"/>
</dbReference>
<dbReference type="Gene3D" id="1.10.150.770">
    <property type="match status" value="1"/>
</dbReference>
<evidence type="ECO:0000256" key="14">
    <source>
        <dbReference type="ARBA" id="ARBA00023306"/>
    </source>
</evidence>
<sequence length="582" mass="63501">MARRSVQYTTSPLLASKTPVWRSKFIVAGIALGFGVLGARAAYVQVIGNAFFQRQGEVRFTRTLELPANRGRILDRNGLLLAQSVVAPSIWAIPEDIERDDPEVKAKLRQVAKLLGMSQKDFDKKLEDEDKSFVWVKRQVDEPIAKEIAALNIKGIYQRKEYKRQYPEGESAAHVVGFTNVEDNGQEGIELAFNKDLAGKPGSRRVIKDRLGRVVEGVGEQVPPSEGKDIQLSIDSKVQFFAYQKLRDAVTFHKAKAGSVVVLDAVTGEVLALANYPSYVPDKRQNLTGEQLRNRALTDVFEPGSTMKPITVATALEAGRIKPQTIIETSPGRYSLGGFTISDTHNYGSLTVEGVIQKSSNIGALKISQKMTPHEMWDSYTALGYGQKPQIQFPGAVTGRLRPWKSWKPVEQATMAYGYGLSASLFQMAHSYTAFAHDGDVIPATILKSPEPAVGVKVFSPQTAASVRRMLQMAAGPGGTGPLAQTIGYSVGGKSGTAHKQVGRGYASKQYRSWFTGLAPIEKPRIIVAVMIDEPSNGQYFGGIVAAPVFSEVVQQTLRMMNVAPDLAVKPLVITKGVEESF</sequence>
<keyword evidence="11 16" id="KW-1133">Transmembrane helix</keyword>
<keyword evidence="3 16" id="KW-0997">Cell inner membrane</keyword>
<comment type="function">
    <text evidence="16">Catalyzes cross-linking of the peptidoglycan cell wall at the division septum.</text>
</comment>
<evidence type="ECO:0000256" key="9">
    <source>
        <dbReference type="ARBA" id="ARBA00022960"/>
    </source>
</evidence>
<dbReference type="SUPFAM" id="SSF56519">
    <property type="entry name" value="Penicillin binding protein dimerisation domain"/>
    <property type="match status" value="1"/>
</dbReference>
<dbReference type="InterPro" id="IPR036138">
    <property type="entry name" value="PBP_dimer_sf"/>
</dbReference>
<keyword evidence="13 16" id="KW-0717">Septation</keyword>
<evidence type="ECO:0000313" key="19">
    <source>
        <dbReference type="EMBL" id="MEJ8813566.1"/>
    </source>
</evidence>
<evidence type="ECO:0000256" key="3">
    <source>
        <dbReference type="ARBA" id="ARBA00022519"/>
    </source>
</evidence>
<evidence type="ECO:0000313" key="20">
    <source>
        <dbReference type="Proteomes" id="UP001365846"/>
    </source>
</evidence>
<keyword evidence="10 16" id="KW-0573">Peptidoglycan synthesis</keyword>
<keyword evidence="12 16" id="KW-0472">Membrane</keyword>
<dbReference type="Gene3D" id="3.40.710.10">
    <property type="entry name" value="DD-peptidase/beta-lactamase superfamily"/>
    <property type="match status" value="1"/>
</dbReference>
<evidence type="ECO:0000256" key="10">
    <source>
        <dbReference type="ARBA" id="ARBA00022984"/>
    </source>
</evidence>
<evidence type="ECO:0000256" key="2">
    <source>
        <dbReference type="ARBA" id="ARBA00022475"/>
    </source>
</evidence>
<comment type="catalytic activity">
    <reaction evidence="16">
        <text>Preferential cleavage: (Ac)2-L-Lys-D-Ala-|-D-Ala. Also transpeptidation of peptidyl-alanyl moieties that are N-acyl substituents of D-alanine.</text>
        <dbReference type="EC" id="3.4.16.4"/>
    </reaction>
</comment>
<comment type="pathway">
    <text evidence="16">Cell wall biogenesis; peptidoglycan biosynthesis.</text>
</comment>
<keyword evidence="14 16" id="KW-0131">Cell cycle</keyword>
<dbReference type="Pfam" id="PF03717">
    <property type="entry name" value="PBP_dimer"/>
    <property type="match status" value="1"/>
</dbReference>
<evidence type="ECO:0000256" key="7">
    <source>
        <dbReference type="ARBA" id="ARBA00022692"/>
    </source>
</evidence>
<protein>
    <recommendedName>
        <fullName evidence="16">Peptidoglycan D,D-transpeptidase FtsI</fullName>
        <ecNumber evidence="16">3.4.16.4</ecNumber>
    </recommendedName>
    <alternativeName>
        <fullName evidence="16">Penicillin-binding protein 3</fullName>
        <shortName evidence="16">PBP-3</shortName>
    </alternativeName>
</protein>
<dbReference type="InterPro" id="IPR001460">
    <property type="entry name" value="PCN-bd_Tpept"/>
</dbReference>
<evidence type="ECO:0000256" key="6">
    <source>
        <dbReference type="ARBA" id="ARBA00022670"/>
    </source>
</evidence>
<evidence type="ECO:0000256" key="13">
    <source>
        <dbReference type="ARBA" id="ARBA00023210"/>
    </source>
</evidence>
<dbReference type="Pfam" id="PF00905">
    <property type="entry name" value="Transpeptidase"/>
    <property type="match status" value="1"/>
</dbReference>
<evidence type="ECO:0000256" key="12">
    <source>
        <dbReference type="ARBA" id="ARBA00023136"/>
    </source>
</evidence>
<evidence type="ECO:0000256" key="8">
    <source>
        <dbReference type="ARBA" id="ARBA00022801"/>
    </source>
</evidence>
<dbReference type="InterPro" id="IPR050515">
    <property type="entry name" value="Beta-lactam/transpept"/>
</dbReference>
<keyword evidence="9 16" id="KW-0133">Cell shape</keyword>
<dbReference type="Gene3D" id="3.30.450.330">
    <property type="match status" value="1"/>
</dbReference>
<dbReference type="Proteomes" id="UP001365846">
    <property type="component" value="Unassembled WGS sequence"/>
</dbReference>
<keyword evidence="4 16" id="KW-0132">Cell division</keyword>
<keyword evidence="15 16" id="KW-0961">Cell wall biogenesis/degradation</keyword>
<evidence type="ECO:0000256" key="16">
    <source>
        <dbReference type="HAMAP-Rule" id="MF_02080"/>
    </source>
</evidence>
<feature type="domain" description="Penicillin-binding protein dimerisation" evidence="18">
    <location>
        <begin position="66"/>
        <end position="216"/>
    </location>
</feature>
<accession>A0ABU8VJA9</accession>
<keyword evidence="6 16" id="KW-0645">Protease</keyword>
<reference evidence="19 20" key="1">
    <citation type="submission" date="2024-03" db="EMBL/GenBank/DDBJ databases">
        <title>Novel species of the genus Variovorax.</title>
        <authorList>
            <person name="Liu Q."/>
            <person name="Xin Y.-H."/>
        </authorList>
    </citation>
    <scope>NUCLEOTIDE SEQUENCE [LARGE SCALE GENOMIC DNA]</scope>
    <source>
        <strain evidence="19 20">KACC 18899</strain>
    </source>
</reference>
<organism evidence="19 20">
    <name type="scientific">Variovorax ureilyticus</name>
    <dbReference type="NCBI Taxonomy" id="1836198"/>
    <lineage>
        <taxon>Bacteria</taxon>
        <taxon>Pseudomonadati</taxon>
        <taxon>Pseudomonadota</taxon>
        <taxon>Betaproteobacteria</taxon>
        <taxon>Burkholderiales</taxon>
        <taxon>Comamonadaceae</taxon>
        <taxon>Variovorax</taxon>
    </lineage>
</organism>
<comment type="subcellular location">
    <subcellularLocation>
        <location evidence="1">Membrane</location>
    </subcellularLocation>
</comment>
<evidence type="ECO:0000259" key="18">
    <source>
        <dbReference type="Pfam" id="PF03717"/>
    </source>
</evidence>
<evidence type="ECO:0000256" key="11">
    <source>
        <dbReference type="ARBA" id="ARBA00022989"/>
    </source>
</evidence>
<keyword evidence="7 16" id="KW-0812">Transmembrane</keyword>
<keyword evidence="20" id="KW-1185">Reference proteome</keyword>
<dbReference type="EC" id="3.4.16.4" evidence="16"/>
<proteinExistence type="inferred from homology"/>
<comment type="similarity">
    <text evidence="16">Belongs to the transpeptidase family. FtsI subfamily.</text>
</comment>
<name>A0ABU8VJA9_9BURK</name>
<evidence type="ECO:0000256" key="15">
    <source>
        <dbReference type="ARBA" id="ARBA00023316"/>
    </source>
</evidence>
<dbReference type="InterPro" id="IPR012338">
    <property type="entry name" value="Beta-lactam/transpept-like"/>
</dbReference>